<protein>
    <submittedName>
        <fullName evidence="3">Glutathione S-transferase family protein</fullName>
    </submittedName>
</protein>
<dbReference type="InterPro" id="IPR004045">
    <property type="entry name" value="Glutathione_S-Trfase_N"/>
</dbReference>
<reference evidence="3 4" key="1">
    <citation type="submission" date="2021-02" db="EMBL/GenBank/DDBJ databases">
        <title>Brevundimonas sp. CS1 genome sequence.</title>
        <authorList>
            <person name="Lee K."/>
            <person name="Choi Y.-J."/>
            <person name="Son H.-R."/>
        </authorList>
    </citation>
    <scope>NUCLEOTIDE SEQUENCE [LARGE SCALE GENOMIC DNA]</scope>
    <source>
        <strain evidence="3 4">CS1</strain>
    </source>
</reference>
<dbReference type="SFLD" id="SFLDS00019">
    <property type="entry name" value="Glutathione_Transferase_(cytos"/>
    <property type="match status" value="1"/>
</dbReference>
<dbReference type="PANTHER" id="PTHR44051">
    <property type="entry name" value="GLUTATHIONE S-TRANSFERASE-RELATED"/>
    <property type="match status" value="1"/>
</dbReference>
<feature type="domain" description="GST N-terminal" evidence="1">
    <location>
        <begin position="1"/>
        <end position="82"/>
    </location>
</feature>
<dbReference type="InterPro" id="IPR036282">
    <property type="entry name" value="Glutathione-S-Trfase_C_sf"/>
</dbReference>
<dbReference type="PROSITE" id="PS50404">
    <property type="entry name" value="GST_NTER"/>
    <property type="match status" value="1"/>
</dbReference>
<evidence type="ECO:0000259" key="1">
    <source>
        <dbReference type="PROSITE" id="PS50404"/>
    </source>
</evidence>
<dbReference type="CDD" id="cd03057">
    <property type="entry name" value="GST_N_Beta"/>
    <property type="match status" value="1"/>
</dbReference>
<dbReference type="Pfam" id="PF00043">
    <property type="entry name" value="GST_C"/>
    <property type="match status" value="1"/>
</dbReference>
<dbReference type="PROSITE" id="PS50405">
    <property type="entry name" value="GST_CTER"/>
    <property type="match status" value="1"/>
</dbReference>
<dbReference type="Gene3D" id="1.20.1050.10">
    <property type="match status" value="1"/>
</dbReference>
<keyword evidence="4" id="KW-1185">Reference proteome</keyword>
<name>A0ABX7LPQ3_9CAUL</name>
<dbReference type="InterPro" id="IPR010987">
    <property type="entry name" value="Glutathione-S-Trfase_C-like"/>
</dbReference>
<dbReference type="InterPro" id="IPR040079">
    <property type="entry name" value="Glutathione_S-Trfase"/>
</dbReference>
<dbReference type="PANTHER" id="PTHR44051:SF8">
    <property type="entry name" value="GLUTATHIONE S-TRANSFERASE GSTA"/>
    <property type="match status" value="1"/>
</dbReference>
<dbReference type="EMBL" id="CP070968">
    <property type="protein sequence ID" value="QSF54752.1"/>
    <property type="molecule type" value="Genomic_DNA"/>
</dbReference>
<proteinExistence type="predicted"/>
<dbReference type="Pfam" id="PF13409">
    <property type="entry name" value="GST_N_2"/>
    <property type="match status" value="1"/>
</dbReference>
<gene>
    <name evidence="3" type="ORF">JX001_02720</name>
</gene>
<dbReference type="Gene3D" id="3.40.30.10">
    <property type="entry name" value="Glutaredoxin"/>
    <property type="match status" value="1"/>
</dbReference>
<evidence type="ECO:0000259" key="2">
    <source>
        <dbReference type="PROSITE" id="PS50405"/>
    </source>
</evidence>
<dbReference type="InterPro" id="IPR004046">
    <property type="entry name" value="GST_C"/>
</dbReference>
<accession>A0ABX7LPQ3</accession>
<dbReference type="InterPro" id="IPR036249">
    <property type="entry name" value="Thioredoxin-like_sf"/>
</dbReference>
<feature type="domain" description="GST C-terminal" evidence="2">
    <location>
        <begin position="88"/>
        <end position="217"/>
    </location>
</feature>
<evidence type="ECO:0000313" key="4">
    <source>
        <dbReference type="Proteomes" id="UP000662957"/>
    </source>
</evidence>
<dbReference type="RefSeq" id="WP_205682187.1">
    <property type="nucleotide sequence ID" value="NZ_CP070968.1"/>
</dbReference>
<organism evidence="3 4">
    <name type="scientific">Brevundimonas fontaquae</name>
    <dbReference type="NCBI Taxonomy" id="2813778"/>
    <lineage>
        <taxon>Bacteria</taxon>
        <taxon>Pseudomonadati</taxon>
        <taxon>Pseudomonadota</taxon>
        <taxon>Alphaproteobacteria</taxon>
        <taxon>Caulobacterales</taxon>
        <taxon>Caulobacteraceae</taxon>
        <taxon>Brevundimonas</taxon>
    </lineage>
</organism>
<dbReference type="Proteomes" id="UP000662957">
    <property type="component" value="Chromosome"/>
</dbReference>
<sequence>MHPILLYGFPSGTSLGLIAALEWLGQPYDLCRVDMLGEMRDPSYARLNPRHETPVLITDDGRPISETVAIAAYLAARDPDRRISFEPRSARSDRMHQLIGFLNTGFTGAFGPLWAAMEMETPDPDFQAALRRFGRAAVIERHDKLEDMVGESRFLVGDTPCLADALLAGVARWLEFHEVADIGRWPKLHALRQRVEADPAVLFATALENGDQPPGNGALQKHVLLTDVISQYGR</sequence>
<dbReference type="SUPFAM" id="SSF47616">
    <property type="entry name" value="GST C-terminal domain-like"/>
    <property type="match status" value="1"/>
</dbReference>
<evidence type="ECO:0000313" key="3">
    <source>
        <dbReference type="EMBL" id="QSF54752.1"/>
    </source>
</evidence>
<dbReference type="SUPFAM" id="SSF52833">
    <property type="entry name" value="Thioredoxin-like"/>
    <property type="match status" value="1"/>
</dbReference>